<evidence type="ECO:0000313" key="3">
    <source>
        <dbReference type="EMBL" id="GAA3734580.1"/>
    </source>
</evidence>
<comment type="caution">
    <text evidence="3">The sequence shown here is derived from an EMBL/GenBank/DDBJ whole genome shotgun (WGS) entry which is preliminary data.</text>
</comment>
<dbReference type="EMBL" id="BAABAE010000002">
    <property type="protein sequence ID" value="GAA3734580.1"/>
    <property type="molecule type" value="Genomic_DNA"/>
</dbReference>
<reference evidence="4" key="1">
    <citation type="journal article" date="2019" name="Int. J. Syst. Evol. Microbiol.">
        <title>The Global Catalogue of Microorganisms (GCM) 10K type strain sequencing project: providing services to taxonomists for standard genome sequencing and annotation.</title>
        <authorList>
            <consortium name="The Broad Institute Genomics Platform"/>
            <consortium name="The Broad Institute Genome Sequencing Center for Infectious Disease"/>
            <person name="Wu L."/>
            <person name="Ma J."/>
        </authorList>
    </citation>
    <scope>NUCLEOTIDE SEQUENCE [LARGE SCALE GENOMIC DNA]</scope>
    <source>
        <strain evidence="4">JCM 16949</strain>
    </source>
</reference>
<keyword evidence="4" id="KW-1185">Reference proteome</keyword>
<accession>A0ABP7FFH7</accession>
<proteinExistence type="predicted"/>
<dbReference type="Pfam" id="PF13625">
    <property type="entry name" value="Helicase_C_3"/>
    <property type="match status" value="1"/>
</dbReference>
<gene>
    <name evidence="3" type="ORF">GCM10022239_08350</name>
</gene>
<dbReference type="InterPro" id="IPR032830">
    <property type="entry name" value="XPB/Ssl2_N"/>
</dbReference>
<name>A0ABP7FFH7_9MICO</name>
<evidence type="ECO:0000259" key="2">
    <source>
        <dbReference type="Pfam" id="PF13625"/>
    </source>
</evidence>
<evidence type="ECO:0000256" key="1">
    <source>
        <dbReference type="SAM" id="MobiDB-lite"/>
    </source>
</evidence>
<sequence>MTSTLALAARLRAMGDDALVAALAGRGVATTGIRDFFDLADALLEPDSLQACLSRLDRHAIAGLAALGERAASGGGRMSGSQAKAALGLDAPAVERLHEQLLLDFDDGGIAGWAEVAGQLARWPSLGLPDPRDDAPPPEHPAVAAPDRASTDHLAAEHAFAAMTATAELLFELEREPARLLARGALGQPETRRLAHAMAIEEPAVATLVAAAESAGLVRREGARLLVAEGSPPWLNLSASRRWVALAETWAISLPGDIRSRLAEHPDILWGQGLRDWLAWLYPAGGAWLAGRVSARLEEAERLGITAGEVVSTPGAALLSGETARAEELLAKSLPDPVDKVYLQHDLSAVAPGPLEPGIDARLRSMAEVDGRAIASRFRFSAASLGRAIAAGETAGSLLEFLEEVSLTGVPQPLGYLIGETAARHGLLRVGALPSGDPEAVSYVRSEDSALLGAVRVDRSLAALSLAANDTHRLVSRRDRSQVYWALVDARYPVAAEDSRGRIVQVRRPVSARVSAPAPVDPVRQLVERLRLADAGAPLDPGQAWLYRQLEEAIRSKATVTVSVRMPNDTVVDYRLEPASVAGGRLRARDPLSEIERTLPLSSIAAVSPT</sequence>
<protein>
    <recommendedName>
        <fullName evidence="2">Helicase XPB/Ssl2 N-terminal domain-containing protein</fullName>
    </recommendedName>
</protein>
<feature type="domain" description="Helicase XPB/Ssl2 N-terminal" evidence="2">
    <location>
        <begin position="342"/>
        <end position="467"/>
    </location>
</feature>
<feature type="region of interest" description="Disordered" evidence="1">
    <location>
        <begin position="125"/>
        <end position="145"/>
    </location>
</feature>
<evidence type="ECO:0000313" key="4">
    <source>
        <dbReference type="Proteomes" id="UP001501004"/>
    </source>
</evidence>
<organism evidence="3 4">
    <name type="scientific">Leifsonella bigeumensis</name>
    <dbReference type="NCBI Taxonomy" id="433643"/>
    <lineage>
        <taxon>Bacteria</taxon>
        <taxon>Bacillati</taxon>
        <taxon>Actinomycetota</taxon>
        <taxon>Actinomycetes</taxon>
        <taxon>Micrococcales</taxon>
        <taxon>Microbacteriaceae</taxon>
        <taxon>Leifsonella</taxon>
    </lineage>
</organism>
<dbReference type="Proteomes" id="UP001501004">
    <property type="component" value="Unassembled WGS sequence"/>
</dbReference>
<dbReference type="RefSeq" id="WP_344754014.1">
    <property type="nucleotide sequence ID" value="NZ_BAABAE010000002.1"/>
</dbReference>